<reference evidence="2 3" key="1">
    <citation type="journal article" date="2018" name="Biotechnol. Biofuels">
        <title>Integrative visual omics of the white-rot fungus Polyporus brumalis exposes the biotechnological potential of its oxidative enzymes for delignifying raw plant biomass.</title>
        <authorList>
            <person name="Miyauchi S."/>
            <person name="Rancon A."/>
            <person name="Drula E."/>
            <person name="Hage H."/>
            <person name="Chaduli D."/>
            <person name="Favel A."/>
            <person name="Grisel S."/>
            <person name="Henrissat B."/>
            <person name="Herpoel-Gimbert I."/>
            <person name="Ruiz-Duenas F.J."/>
            <person name="Chevret D."/>
            <person name="Hainaut M."/>
            <person name="Lin J."/>
            <person name="Wang M."/>
            <person name="Pangilinan J."/>
            <person name="Lipzen A."/>
            <person name="Lesage-Meessen L."/>
            <person name="Navarro D."/>
            <person name="Riley R."/>
            <person name="Grigoriev I.V."/>
            <person name="Zhou S."/>
            <person name="Raouche S."/>
            <person name="Rosso M.N."/>
        </authorList>
    </citation>
    <scope>NUCLEOTIDE SEQUENCE [LARGE SCALE GENOMIC DNA]</scope>
    <source>
        <strain evidence="2 3">BRFM 1820</strain>
    </source>
</reference>
<gene>
    <name evidence="2" type="ORF">OH76DRAFT_1480298</name>
</gene>
<evidence type="ECO:0000313" key="3">
    <source>
        <dbReference type="Proteomes" id="UP000256964"/>
    </source>
</evidence>
<protein>
    <submittedName>
        <fullName evidence="2">Uncharacterized protein</fullName>
    </submittedName>
</protein>
<keyword evidence="3" id="KW-1185">Reference proteome</keyword>
<evidence type="ECO:0000313" key="2">
    <source>
        <dbReference type="EMBL" id="RDX52674.1"/>
    </source>
</evidence>
<organism evidence="2 3">
    <name type="scientific">Lentinus brumalis</name>
    <dbReference type="NCBI Taxonomy" id="2498619"/>
    <lineage>
        <taxon>Eukaryota</taxon>
        <taxon>Fungi</taxon>
        <taxon>Dikarya</taxon>
        <taxon>Basidiomycota</taxon>
        <taxon>Agaricomycotina</taxon>
        <taxon>Agaricomycetes</taxon>
        <taxon>Polyporales</taxon>
        <taxon>Polyporaceae</taxon>
        <taxon>Lentinus</taxon>
    </lineage>
</organism>
<dbReference type="OrthoDB" id="2581931at2759"/>
<proteinExistence type="predicted"/>
<name>A0A371DJG2_9APHY</name>
<dbReference type="EMBL" id="KZ857389">
    <property type="protein sequence ID" value="RDX52674.1"/>
    <property type="molecule type" value="Genomic_DNA"/>
</dbReference>
<dbReference type="AlphaFoldDB" id="A0A371DJG2"/>
<feature type="region of interest" description="Disordered" evidence="1">
    <location>
        <begin position="1"/>
        <end position="21"/>
    </location>
</feature>
<evidence type="ECO:0000256" key="1">
    <source>
        <dbReference type="SAM" id="MobiDB-lite"/>
    </source>
</evidence>
<sequence>MSLNDTDVTLGGNRGVDLHPGVANPTISSTHADPMKANFVTDPTDETLGAGAAGNFTGHKEAARNFSQSAGVVEGRPGIIETANIDPLNENSNKDDGWANARSTSTGSGPALTERAGGVAQGAYNTATTVASSAADMVSGAAQTAYKYVAGDEKSRQAGKESSA</sequence>
<accession>A0A371DJG2</accession>
<dbReference type="Proteomes" id="UP000256964">
    <property type="component" value="Unassembled WGS sequence"/>
</dbReference>
<feature type="region of interest" description="Disordered" evidence="1">
    <location>
        <begin position="83"/>
        <end position="113"/>
    </location>
</feature>